<dbReference type="InterPro" id="IPR014729">
    <property type="entry name" value="Rossmann-like_a/b/a_fold"/>
</dbReference>
<evidence type="ECO:0000256" key="5">
    <source>
        <dbReference type="ARBA" id="ARBA00042002"/>
    </source>
</evidence>
<dbReference type="Pfam" id="PF01012">
    <property type="entry name" value="ETF"/>
    <property type="match status" value="1"/>
</dbReference>
<evidence type="ECO:0000256" key="4">
    <source>
        <dbReference type="ARBA" id="ARBA00022982"/>
    </source>
</evidence>
<protein>
    <recommendedName>
        <fullName evidence="2">Electron transfer flavoprotein subunit beta</fullName>
    </recommendedName>
    <alternativeName>
        <fullName evidence="5">Electron transfer flavoprotein small subunit</fullName>
    </alternativeName>
</protein>
<dbReference type="CDD" id="cd01714">
    <property type="entry name" value="ETF_beta"/>
    <property type="match status" value="1"/>
</dbReference>
<dbReference type="InterPro" id="IPR014730">
    <property type="entry name" value="ETF_a/b_N"/>
</dbReference>
<evidence type="ECO:0000256" key="3">
    <source>
        <dbReference type="ARBA" id="ARBA00022448"/>
    </source>
</evidence>
<dbReference type="Gene3D" id="3.40.50.620">
    <property type="entry name" value="HUPs"/>
    <property type="match status" value="1"/>
</dbReference>
<dbReference type="PROSITE" id="PS01065">
    <property type="entry name" value="ETF_BETA"/>
    <property type="match status" value="1"/>
</dbReference>
<accession>A0ABY6DP87</accession>
<proteinExistence type="inferred from homology"/>
<dbReference type="PANTHER" id="PTHR21294">
    <property type="entry name" value="ELECTRON TRANSFER FLAVOPROTEIN BETA-SUBUNIT"/>
    <property type="match status" value="1"/>
</dbReference>
<name>A0ABY6DP87_9NEIS</name>
<organism evidence="7 8">
    <name type="scientific">Chitiniphilus purpureus</name>
    <dbReference type="NCBI Taxonomy" id="2981137"/>
    <lineage>
        <taxon>Bacteria</taxon>
        <taxon>Pseudomonadati</taxon>
        <taxon>Pseudomonadota</taxon>
        <taxon>Betaproteobacteria</taxon>
        <taxon>Neisseriales</taxon>
        <taxon>Chitinibacteraceae</taxon>
        <taxon>Chitiniphilus</taxon>
    </lineage>
</organism>
<evidence type="ECO:0000259" key="6">
    <source>
        <dbReference type="SMART" id="SM00893"/>
    </source>
</evidence>
<evidence type="ECO:0000313" key="8">
    <source>
        <dbReference type="Proteomes" id="UP001061302"/>
    </source>
</evidence>
<dbReference type="PANTHER" id="PTHR21294:SF8">
    <property type="entry name" value="ELECTRON TRANSFER FLAVOPROTEIN SUBUNIT BETA"/>
    <property type="match status" value="1"/>
</dbReference>
<reference evidence="7" key="1">
    <citation type="submission" date="2022-10" db="EMBL/GenBank/DDBJ databases">
        <title>Chitiniphilus purpureus sp. nov., a novel chitin-degrading bacterium isolated from crawfish pond sediment.</title>
        <authorList>
            <person name="Li K."/>
        </authorList>
    </citation>
    <scope>NUCLEOTIDE SEQUENCE</scope>
    <source>
        <strain evidence="7">CD1</strain>
    </source>
</reference>
<keyword evidence="8" id="KW-1185">Reference proteome</keyword>
<keyword evidence="4" id="KW-0249">Electron transport</keyword>
<dbReference type="InterPro" id="IPR000049">
    <property type="entry name" value="ET-Flavoprotein_bsu_CS"/>
</dbReference>
<evidence type="ECO:0000256" key="1">
    <source>
        <dbReference type="ARBA" id="ARBA00007557"/>
    </source>
</evidence>
<dbReference type="InterPro" id="IPR033948">
    <property type="entry name" value="ETF_beta_N"/>
</dbReference>
<evidence type="ECO:0000256" key="2">
    <source>
        <dbReference type="ARBA" id="ARBA00016797"/>
    </source>
</evidence>
<comment type="similarity">
    <text evidence="1">Belongs to the ETF beta-subunit/FixA family.</text>
</comment>
<evidence type="ECO:0000313" key="7">
    <source>
        <dbReference type="EMBL" id="UXY16038.1"/>
    </source>
</evidence>
<gene>
    <name evidence="7" type="ORF">N8I74_03175</name>
</gene>
<keyword evidence="3" id="KW-0813">Transport</keyword>
<dbReference type="SMART" id="SM00893">
    <property type="entry name" value="ETF"/>
    <property type="match status" value="1"/>
</dbReference>
<dbReference type="EMBL" id="CP106753">
    <property type="protein sequence ID" value="UXY16038.1"/>
    <property type="molecule type" value="Genomic_DNA"/>
</dbReference>
<feature type="domain" description="Electron transfer flavoprotein alpha/beta-subunit N-terminal" evidence="6">
    <location>
        <begin position="23"/>
        <end position="211"/>
    </location>
</feature>
<sequence length="248" mass="26073">MKALVAVKRVVDHNVHVHIKPDGSAVETAGVKMSVNPFDEIAIEAALRLKESGAVSEIVAVTLGEAASQDVLRHALAMGVDRAVLVEAHGELQPLGVAKLLQAVVAREAPQLVLLGKQAIDDDAGQVGQMLAARLGVGQGTFASVLTVEGGEVRVVREVDGGTETVALKLPAVITADLRLAEPRFVKLPNLMMAKKKPIDTIAADSLGVDYAPRLKQLKLAEPPQRAPGVKVGSVAELVQKLREAKVV</sequence>
<dbReference type="PIRSF" id="PIRSF000090">
    <property type="entry name" value="Beta-ETF"/>
    <property type="match status" value="1"/>
</dbReference>
<dbReference type="Proteomes" id="UP001061302">
    <property type="component" value="Chromosome"/>
</dbReference>
<dbReference type="SUPFAM" id="SSF52402">
    <property type="entry name" value="Adenine nucleotide alpha hydrolases-like"/>
    <property type="match status" value="1"/>
</dbReference>
<dbReference type="InterPro" id="IPR012255">
    <property type="entry name" value="ETF_b"/>
</dbReference>
<dbReference type="RefSeq" id="WP_263125475.1">
    <property type="nucleotide sequence ID" value="NZ_CP106753.1"/>
</dbReference>